<organism evidence="2 3">
    <name type="scientific">Candidatus Segetimicrobium genomatis</name>
    <dbReference type="NCBI Taxonomy" id="2569760"/>
    <lineage>
        <taxon>Bacteria</taxon>
        <taxon>Bacillati</taxon>
        <taxon>Candidatus Sysuimicrobiota</taxon>
        <taxon>Candidatus Sysuimicrobiia</taxon>
        <taxon>Candidatus Sysuimicrobiales</taxon>
        <taxon>Candidatus Segetimicrobiaceae</taxon>
        <taxon>Candidatus Segetimicrobium</taxon>
    </lineage>
</organism>
<protein>
    <submittedName>
        <fullName evidence="2">Uncharacterized protein</fullName>
    </submittedName>
</protein>
<evidence type="ECO:0000256" key="1">
    <source>
        <dbReference type="SAM" id="MobiDB-lite"/>
    </source>
</evidence>
<accession>A0A537JYM5</accession>
<feature type="region of interest" description="Disordered" evidence="1">
    <location>
        <begin position="86"/>
        <end position="115"/>
    </location>
</feature>
<dbReference type="EMBL" id="VBAK01000141">
    <property type="protein sequence ID" value="TMI88362.1"/>
    <property type="molecule type" value="Genomic_DNA"/>
</dbReference>
<comment type="caution">
    <text evidence="2">The sequence shown here is derived from an EMBL/GenBank/DDBJ whole genome shotgun (WGS) entry which is preliminary data.</text>
</comment>
<name>A0A537JYM5_9BACT</name>
<dbReference type="AlphaFoldDB" id="A0A537JYM5"/>
<proteinExistence type="predicted"/>
<evidence type="ECO:0000313" key="2">
    <source>
        <dbReference type="EMBL" id="TMI88362.1"/>
    </source>
</evidence>
<gene>
    <name evidence="2" type="ORF">E6H00_13085</name>
</gene>
<evidence type="ECO:0000313" key="3">
    <source>
        <dbReference type="Proteomes" id="UP000318509"/>
    </source>
</evidence>
<dbReference type="Proteomes" id="UP000318509">
    <property type="component" value="Unassembled WGS sequence"/>
</dbReference>
<reference evidence="2 3" key="1">
    <citation type="journal article" date="2019" name="Nat. Microbiol.">
        <title>Mediterranean grassland soil C-N compound turnover is dependent on rainfall and depth, and is mediated by genomically divergent microorganisms.</title>
        <authorList>
            <person name="Diamond S."/>
            <person name="Andeer P.F."/>
            <person name="Li Z."/>
            <person name="Crits-Christoph A."/>
            <person name="Burstein D."/>
            <person name="Anantharaman K."/>
            <person name="Lane K.R."/>
            <person name="Thomas B.C."/>
            <person name="Pan C."/>
            <person name="Northen T.R."/>
            <person name="Banfield J.F."/>
        </authorList>
    </citation>
    <scope>NUCLEOTIDE SEQUENCE [LARGE SCALE GENOMIC DNA]</scope>
    <source>
        <strain evidence="2">NP_3</strain>
    </source>
</reference>
<sequence>MPSLTGTPADLITYMREKIRTHDYEPMGRISEIAIAPSRHWNPDPGDPLVMKWGRLMRFRNQWLPLAQTFDRTVLLAPAPMMDKSGRIGLPDLPDPTWRPDPWTEEETAGTAVRPIEKDMARMVPQTLEARADRGPSGGLAKPEGTNFLVFRPVINIVYQPERDRQLVAQMWKIEAGYDPATDTEMTLLVDPSTGETLFYGGRYDIVANEG</sequence>